<dbReference type="CDD" id="cd01012">
    <property type="entry name" value="YcaC_related"/>
    <property type="match status" value="1"/>
</dbReference>
<dbReference type="InterPro" id="IPR000868">
    <property type="entry name" value="Isochorismatase-like_dom"/>
</dbReference>
<dbReference type="PANTHER" id="PTHR14119:SF17">
    <property type="entry name" value="ISOCHORISMATASE DOMAIN-CONTAINING PROTEIN 1"/>
    <property type="match status" value="1"/>
</dbReference>
<reference evidence="5" key="1">
    <citation type="submission" date="2022-11" db="UniProtKB">
        <authorList>
            <consortium name="WormBaseParasite"/>
        </authorList>
    </citation>
    <scope>IDENTIFICATION</scope>
</reference>
<accession>A0A914CAE3</accession>
<keyword evidence="4" id="KW-1185">Reference proteome</keyword>
<dbReference type="Gene3D" id="3.40.50.850">
    <property type="entry name" value="Isochorismatase-like"/>
    <property type="match status" value="1"/>
</dbReference>
<dbReference type="PANTHER" id="PTHR14119">
    <property type="entry name" value="HYDROLASE"/>
    <property type="match status" value="1"/>
</dbReference>
<protein>
    <recommendedName>
        <fullName evidence="2">Isochorismatase domain-containing protein 1</fullName>
    </recommendedName>
</protein>
<organism evidence="4 5">
    <name type="scientific">Acrobeloides nanus</name>
    <dbReference type="NCBI Taxonomy" id="290746"/>
    <lineage>
        <taxon>Eukaryota</taxon>
        <taxon>Metazoa</taxon>
        <taxon>Ecdysozoa</taxon>
        <taxon>Nematoda</taxon>
        <taxon>Chromadorea</taxon>
        <taxon>Rhabditida</taxon>
        <taxon>Tylenchina</taxon>
        <taxon>Cephalobomorpha</taxon>
        <taxon>Cephaloboidea</taxon>
        <taxon>Cephalobidae</taxon>
        <taxon>Acrobeloides</taxon>
    </lineage>
</organism>
<dbReference type="WBParaSite" id="ACRNAN_Path_717.g2711.t1">
    <property type="protein sequence ID" value="ACRNAN_Path_717.g2711.t1"/>
    <property type="gene ID" value="ACRNAN_Path_717.g2711"/>
</dbReference>
<comment type="similarity">
    <text evidence="1">Belongs to the isochorismatase family.</text>
</comment>
<sequence>MGEEEHCTNCSAKKMKMCAARSVFTRIRPGQSAFLICDIQEKFRNQIKYYPEIVKVSRRLIDGAKILDMKVLATEQYPKGLGHLVPELGIQEYNIPVYEKTKFSMCIPDLTKELTSDIKSIVLCGIEAHVCIFHTTLDLLDKGYAVHVVVDAVSSRSMTDRIFAFKQLERAGAILTTSECVLLGLVGGSDHPKFKEIQKLIIESAPDTGLLTHVSHI</sequence>
<dbReference type="Pfam" id="PF00857">
    <property type="entry name" value="Isochorismatase"/>
    <property type="match status" value="1"/>
</dbReference>
<evidence type="ECO:0000313" key="5">
    <source>
        <dbReference type="WBParaSite" id="ACRNAN_Path_717.g2711.t1"/>
    </source>
</evidence>
<evidence type="ECO:0000256" key="2">
    <source>
        <dbReference type="ARBA" id="ARBA00040688"/>
    </source>
</evidence>
<dbReference type="Proteomes" id="UP000887540">
    <property type="component" value="Unplaced"/>
</dbReference>
<evidence type="ECO:0000256" key="1">
    <source>
        <dbReference type="ARBA" id="ARBA00006336"/>
    </source>
</evidence>
<name>A0A914CAE3_9BILA</name>
<dbReference type="InterPro" id="IPR050993">
    <property type="entry name" value="Isochorismatase_domain"/>
</dbReference>
<evidence type="ECO:0000313" key="4">
    <source>
        <dbReference type="Proteomes" id="UP000887540"/>
    </source>
</evidence>
<dbReference type="InterPro" id="IPR036380">
    <property type="entry name" value="Isochorismatase-like_sf"/>
</dbReference>
<proteinExistence type="inferred from homology"/>
<feature type="domain" description="Isochorismatase-like" evidence="3">
    <location>
        <begin position="32"/>
        <end position="179"/>
    </location>
</feature>
<dbReference type="AlphaFoldDB" id="A0A914CAE3"/>
<dbReference type="FunFam" id="3.40.50.850:FF:000001">
    <property type="entry name" value="Isochorismatase domain-containing protein 1"/>
    <property type="match status" value="1"/>
</dbReference>
<evidence type="ECO:0000259" key="3">
    <source>
        <dbReference type="Pfam" id="PF00857"/>
    </source>
</evidence>
<dbReference type="SUPFAM" id="SSF52499">
    <property type="entry name" value="Isochorismatase-like hydrolases"/>
    <property type="match status" value="1"/>
</dbReference>